<evidence type="ECO:0000256" key="4">
    <source>
        <dbReference type="ARBA" id="ARBA00022729"/>
    </source>
</evidence>
<dbReference type="Proteomes" id="UP001141552">
    <property type="component" value="Unassembled WGS sequence"/>
</dbReference>
<dbReference type="PANTHER" id="PTHR32448">
    <property type="entry name" value="OS08G0158400 PROTEIN"/>
    <property type="match status" value="1"/>
</dbReference>
<feature type="signal peptide" evidence="8">
    <location>
        <begin position="1"/>
        <end position="20"/>
    </location>
</feature>
<dbReference type="InterPro" id="IPR006094">
    <property type="entry name" value="Oxid_FAD_bind_N"/>
</dbReference>
<dbReference type="InterPro" id="IPR036318">
    <property type="entry name" value="FAD-bd_PCMH-like_sf"/>
</dbReference>
<dbReference type="InterPro" id="IPR016166">
    <property type="entry name" value="FAD-bd_PCMH"/>
</dbReference>
<dbReference type="InterPro" id="IPR012951">
    <property type="entry name" value="BBE"/>
</dbReference>
<comment type="similarity">
    <text evidence="2">Belongs to the oxygen-dependent FAD-linked oxidoreductase family.</text>
</comment>
<dbReference type="InterPro" id="IPR016167">
    <property type="entry name" value="FAD-bd_PCMH_sub1"/>
</dbReference>
<keyword evidence="7" id="KW-0325">Glycoprotein</keyword>
<dbReference type="Gene3D" id="3.30.465.10">
    <property type="match status" value="1"/>
</dbReference>
<reference evidence="10" key="2">
    <citation type="journal article" date="2023" name="Plants (Basel)">
        <title>Annotation of the Turnera subulata (Passifloraceae) Draft Genome Reveals the S-Locus Evolved after the Divergence of Turneroideae from Passifloroideae in a Stepwise Manner.</title>
        <authorList>
            <person name="Henning P.M."/>
            <person name="Roalson E.H."/>
            <person name="Mir W."/>
            <person name="McCubbin A.G."/>
            <person name="Shore J.S."/>
        </authorList>
    </citation>
    <scope>NUCLEOTIDE SEQUENCE</scope>
    <source>
        <strain evidence="10">F60SS</strain>
    </source>
</reference>
<evidence type="ECO:0000256" key="8">
    <source>
        <dbReference type="SAM" id="SignalP"/>
    </source>
</evidence>
<accession>A0A9Q0GG16</accession>
<dbReference type="GO" id="GO:0016491">
    <property type="term" value="F:oxidoreductase activity"/>
    <property type="evidence" value="ECO:0007669"/>
    <property type="project" value="InterPro"/>
</dbReference>
<dbReference type="GO" id="GO:0071949">
    <property type="term" value="F:FAD binding"/>
    <property type="evidence" value="ECO:0007669"/>
    <property type="project" value="InterPro"/>
</dbReference>
<dbReference type="Gene3D" id="3.30.43.10">
    <property type="entry name" value="Uridine Diphospho-n-acetylenolpyruvylglucosamine Reductase, domain 2"/>
    <property type="match status" value="1"/>
</dbReference>
<reference evidence="10" key="1">
    <citation type="submission" date="2022-02" db="EMBL/GenBank/DDBJ databases">
        <authorList>
            <person name="Henning P.M."/>
            <person name="McCubbin A.G."/>
            <person name="Shore J.S."/>
        </authorList>
    </citation>
    <scope>NUCLEOTIDE SEQUENCE</scope>
    <source>
        <strain evidence="10">F60SS</strain>
        <tissue evidence="10">Leaves</tissue>
    </source>
</reference>
<name>A0A9Q0GG16_9ROSI</name>
<keyword evidence="6" id="KW-1015">Disulfide bond</keyword>
<dbReference type="GO" id="GO:1901696">
    <property type="term" value="P:cannabinoid biosynthetic process"/>
    <property type="evidence" value="ECO:0007669"/>
    <property type="project" value="UniProtKB-ARBA"/>
</dbReference>
<protein>
    <recommendedName>
        <fullName evidence="9">FAD-binding PCMH-type domain-containing protein</fullName>
    </recommendedName>
</protein>
<evidence type="ECO:0000256" key="3">
    <source>
        <dbReference type="ARBA" id="ARBA00022630"/>
    </source>
</evidence>
<feature type="domain" description="FAD-binding PCMH-type" evidence="9">
    <location>
        <begin position="72"/>
        <end position="247"/>
    </location>
</feature>
<dbReference type="Gene3D" id="3.40.462.20">
    <property type="match status" value="1"/>
</dbReference>
<keyword evidence="11" id="KW-1185">Reference proteome</keyword>
<evidence type="ECO:0000256" key="5">
    <source>
        <dbReference type="ARBA" id="ARBA00022827"/>
    </source>
</evidence>
<keyword evidence="4 8" id="KW-0732">Signal</keyword>
<dbReference type="OrthoDB" id="407275at2759"/>
<dbReference type="EMBL" id="JAKUCV010000669">
    <property type="protein sequence ID" value="KAJ4849222.1"/>
    <property type="molecule type" value="Genomic_DNA"/>
</dbReference>
<dbReference type="Pfam" id="PF01565">
    <property type="entry name" value="FAD_binding_4"/>
    <property type="match status" value="1"/>
</dbReference>
<evidence type="ECO:0000313" key="10">
    <source>
        <dbReference type="EMBL" id="KAJ4849222.1"/>
    </source>
</evidence>
<gene>
    <name evidence="10" type="ORF">Tsubulata_011467</name>
</gene>
<evidence type="ECO:0000256" key="2">
    <source>
        <dbReference type="ARBA" id="ARBA00005466"/>
    </source>
</evidence>
<dbReference type="FunFam" id="3.30.43.10:FF:000004">
    <property type="entry name" value="Berberine bridge enzyme-like 15"/>
    <property type="match status" value="1"/>
</dbReference>
<evidence type="ECO:0000313" key="11">
    <source>
        <dbReference type="Proteomes" id="UP001141552"/>
    </source>
</evidence>
<evidence type="ECO:0000259" key="9">
    <source>
        <dbReference type="PROSITE" id="PS51387"/>
    </source>
</evidence>
<keyword evidence="3" id="KW-0285">Flavoprotein</keyword>
<sequence length="536" mass="59278">MLPFILKLLPLLLSLTGATSSSGPRHEDFLQCLELYSEDTNSISKVIYTPNNPSYSSILQSSIRNLRFNTTATPKPLVIVTPVNASQIQAAVTCSKKHRMQLRVRSGGHDFEGLSYVSFVEPFVVVDLINLRTITVDVANSEAWVGAGATLGELYYRIAEKSRTLAFPAGVCPTVGVGGHFSGGGFGMLMRKYGTAPDNIIDARLIDAKGRILDRAAMGEDLFWGIRGGGGNTFGVVVAWKVKLVPVPPVVTAFSVVRTLAQNASKLIHRWQYVADKLTKDVTVRIFITRVNSTDDGYGSATVQAEFVCLYLGGSDGLLQVMKDEFPELGLVKEDCIEMSWVESTVYFAEFPSNTSVDALLNRTPPNSIQNSKGKSDFVREPIPESGLEGIWKILMEQVDGGNAVLLLHPFGGIMNEISESSIPFPHRAGNIYHFHPLLNWDENGREASEKYLNWIRRLHAYLTPYVSKNPRAAYANYRDLDLGANTPGQEVSYRKARVWGIKYFKNNLDRLVKVKTSVDPANFFRNEQSIPPFSA</sequence>
<evidence type="ECO:0000256" key="1">
    <source>
        <dbReference type="ARBA" id="ARBA00001974"/>
    </source>
</evidence>
<comment type="caution">
    <text evidence="10">The sequence shown here is derived from an EMBL/GenBank/DDBJ whole genome shotgun (WGS) entry which is preliminary data.</text>
</comment>
<dbReference type="PROSITE" id="PS51387">
    <property type="entry name" value="FAD_PCMH"/>
    <property type="match status" value="1"/>
</dbReference>
<dbReference type="SUPFAM" id="SSF56176">
    <property type="entry name" value="FAD-binding/transporter-associated domain-like"/>
    <property type="match status" value="1"/>
</dbReference>
<dbReference type="InterPro" id="IPR016169">
    <property type="entry name" value="FAD-bd_PCMH_sub2"/>
</dbReference>
<keyword evidence="5" id="KW-0274">FAD</keyword>
<comment type="cofactor">
    <cofactor evidence="1">
        <name>FAD</name>
        <dbReference type="ChEBI" id="CHEBI:57692"/>
    </cofactor>
</comment>
<proteinExistence type="inferred from homology"/>
<dbReference type="AlphaFoldDB" id="A0A9Q0GG16"/>
<dbReference type="Pfam" id="PF08031">
    <property type="entry name" value="BBE"/>
    <property type="match status" value="1"/>
</dbReference>
<evidence type="ECO:0000256" key="6">
    <source>
        <dbReference type="ARBA" id="ARBA00023157"/>
    </source>
</evidence>
<feature type="chain" id="PRO_5040203322" description="FAD-binding PCMH-type domain-containing protein" evidence="8">
    <location>
        <begin position="21"/>
        <end position="536"/>
    </location>
</feature>
<evidence type="ECO:0000256" key="7">
    <source>
        <dbReference type="ARBA" id="ARBA00023180"/>
    </source>
</evidence>
<organism evidence="10 11">
    <name type="scientific">Turnera subulata</name>
    <dbReference type="NCBI Taxonomy" id="218843"/>
    <lineage>
        <taxon>Eukaryota</taxon>
        <taxon>Viridiplantae</taxon>
        <taxon>Streptophyta</taxon>
        <taxon>Embryophyta</taxon>
        <taxon>Tracheophyta</taxon>
        <taxon>Spermatophyta</taxon>
        <taxon>Magnoliopsida</taxon>
        <taxon>eudicotyledons</taxon>
        <taxon>Gunneridae</taxon>
        <taxon>Pentapetalae</taxon>
        <taxon>rosids</taxon>
        <taxon>fabids</taxon>
        <taxon>Malpighiales</taxon>
        <taxon>Passifloraceae</taxon>
        <taxon>Turnera</taxon>
    </lineage>
</organism>